<evidence type="ECO:0000313" key="3">
    <source>
        <dbReference type="Proteomes" id="UP000317078"/>
    </source>
</evidence>
<dbReference type="Pfam" id="PF06568">
    <property type="entry name" value="YjiS-like"/>
    <property type="match status" value="1"/>
</dbReference>
<sequence length="124" mass="13354">MPGGMFIMAASASLMPGVKTTRFPYVGRRPIFPCDIASEEHRIMSGHVIPRGAFVRGAAAAPGVPASGGLAARWLGSVLRMARAIEERRILATLDDRMLSDIGANRLEAEREIGRLPWDTAPRG</sequence>
<reference evidence="2 3" key="1">
    <citation type="journal article" date="2019" name="Environ. Microbiol.">
        <title>Species interactions and distinct microbial communities in high Arctic permafrost affected cryosols are associated with the CH4 and CO2 gas fluxes.</title>
        <authorList>
            <person name="Altshuler I."/>
            <person name="Hamel J."/>
            <person name="Turney S."/>
            <person name="Magnuson E."/>
            <person name="Levesque R."/>
            <person name="Greer C."/>
            <person name="Whyte L.G."/>
        </authorList>
    </citation>
    <scope>NUCLEOTIDE SEQUENCE [LARGE SCALE GENOMIC DNA]</scope>
    <source>
        <strain evidence="2 3">S9.3B</strain>
    </source>
</reference>
<evidence type="ECO:0000259" key="1">
    <source>
        <dbReference type="Pfam" id="PF06568"/>
    </source>
</evidence>
<name>A0A502F8U3_9PROT</name>
<protein>
    <submittedName>
        <fullName evidence="2">DUF1127 domain-containing protein</fullName>
    </submittedName>
</protein>
<dbReference type="Proteomes" id="UP000317078">
    <property type="component" value="Unassembled WGS sequence"/>
</dbReference>
<evidence type="ECO:0000313" key="2">
    <source>
        <dbReference type="EMBL" id="TPG45751.1"/>
    </source>
</evidence>
<comment type="caution">
    <text evidence="2">The sequence shown here is derived from an EMBL/GenBank/DDBJ whole genome shotgun (WGS) entry which is preliminary data.</text>
</comment>
<dbReference type="InterPro" id="IPR009506">
    <property type="entry name" value="YjiS-like"/>
</dbReference>
<dbReference type="EMBL" id="RCZP01000045">
    <property type="protein sequence ID" value="TPG45751.1"/>
    <property type="molecule type" value="Genomic_DNA"/>
</dbReference>
<proteinExistence type="predicted"/>
<gene>
    <name evidence="2" type="ORF">EAH89_26100</name>
</gene>
<dbReference type="AlphaFoldDB" id="A0A502F8U3"/>
<feature type="domain" description="YjiS-like" evidence="1">
    <location>
        <begin position="80"/>
        <end position="109"/>
    </location>
</feature>
<organism evidence="2 3">
    <name type="scientific">Muricoccus nepalensis</name>
    <dbReference type="NCBI Taxonomy" id="1854500"/>
    <lineage>
        <taxon>Bacteria</taxon>
        <taxon>Pseudomonadati</taxon>
        <taxon>Pseudomonadota</taxon>
        <taxon>Alphaproteobacteria</taxon>
        <taxon>Acetobacterales</taxon>
        <taxon>Roseomonadaceae</taxon>
        <taxon>Muricoccus</taxon>
    </lineage>
</organism>
<dbReference type="OrthoDB" id="7376415at2"/>
<keyword evidence="3" id="KW-1185">Reference proteome</keyword>
<accession>A0A502F8U3</accession>